<dbReference type="Proteomes" id="UP000008983">
    <property type="component" value="Unassembled WGS sequence"/>
</dbReference>
<dbReference type="RefSeq" id="XP_004035143.1">
    <property type="nucleotide sequence ID" value="XM_004035095.1"/>
</dbReference>
<dbReference type="OrthoDB" id="312406at2759"/>
<dbReference type="eggNOG" id="KOG0059">
    <property type="taxonomic scope" value="Eukaryota"/>
</dbReference>
<evidence type="ECO:0000256" key="2">
    <source>
        <dbReference type="ARBA" id="ARBA00022737"/>
    </source>
</evidence>
<evidence type="ECO:0000313" key="6">
    <source>
        <dbReference type="Proteomes" id="UP000008983"/>
    </source>
</evidence>
<evidence type="ECO:0000313" key="5">
    <source>
        <dbReference type="EMBL" id="EGR31657.1"/>
    </source>
</evidence>
<keyword evidence="2" id="KW-0677">Repeat</keyword>
<dbReference type="STRING" id="857967.G0QT04"/>
<sequence length="336" mass="38489">MNIGYCPQFDALLENLTAREHLNLYASIKGIPKSIRAELVQKKLEEMDLLKFEGYCAGTFSGGNKRKLSVAIAMIGNPSIIFLDEPSTGMDPAARQFMWKVIKRISTVNKHSSIILTTHSMEEAEQLSSKMAIQVDGQLKCLGTIQQIKHKFGKGYEVEVKIKKPSVEHKSSLCQKTGLQQNDKILINDLPNILSKLNAMDLQYLISEDQSGSVIYKELNSQKGITFENLYEFIYFEKQGIQIKKFLEKEFGNIEVIEHLEDFFRFRIESIISIGKIFGCFEKNKEQLKISEYSLKQATIEQIFNQFAQGKININKHIKNKITNNQVQEMENFDQN</sequence>
<dbReference type="GO" id="GO:0005319">
    <property type="term" value="F:lipid transporter activity"/>
    <property type="evidence" value="ECO:0007669"/>
    <property type="project" value="TreeGrafter"/>
</dbReference>
<feature type="domain" description="ABC transporter" evidence="3">
    <location>
        <begin position="2"/>
        <end position="87"/>
    </location>
</feature>
<keyword evidence="1" id="KW-0813">Transport</keyword>
<reference evidence="5 6" key="1">
    <citation type="submission" date="2011-07" db="EMBL/GenBank/DDBJ databases">
        <authorList>
            <person name="Coyne R."/>
            <person name="Brami D."/>
            <person name="Johnson J."/>
            <person name="Hostetler J."/>
            <person name="Hannick L."/>
            <person name="Clark T."/>
            <person name="Cassidy-Hanley D."/>
            <person name="Inman J."/>
        </authorList>
    </citation>
    <scope>NUCLEOTIDE SEQUENCE [LARGE SCALE GENOMIC DNA]</scope>
    <source>
        <strain evidence="5 6">G5</strain>
    </source>
</reference>
<dbReference type="OMA" id="SHEMIIV"/>
<evidence type="ECO:0000259" key="4">
    <source>
        <dbReference type="Pfam" id="PF23321"/>
    </source>
</evidence>
<dbReference type="PANTHER" id="PTHR19229">
    <property type="entry name" value="ATP-BINDING CASSETTE TRANSPORTER SUBFAMILY A ABCA"/>
    <property type="match status" value="1"/>
</dbReference>
<dbReference type="InterPro" id="IPR027417">
    <property type="entry name" value="P-loop_NTPase"/>
</dbReference>
<dbReference type="SUPFAM" id="SSF52540">
    <property type="entry name" value="P-loop containing nucleoside triphosphate hydrolases"/>
    <property type="match status" value="1"/>
</dbReference>
<evidence type="ECO:0000256" key="1">
    <source>
        <dbReference type="ARBA" id="ARBA00022448"/>
    </source>
</evidence>
<evidence type="ECO:0008006" key="7">
    <source>
        <dbReference type="Google" id="ProtNLM"/>
    </source>
</evidence>
<dbReference type="Pfam" id="PF00005">
    <property type="entry name" value="ABC_tran"/>
    <property type="match status" value="1"/>
</dbReference>
<dbReference type="InterPro" id="IPR026082">
    <property type="entry name" value="ABCA"/>
</dbReference>
<dbReference type="GO" id="GO:0016887">
    <property type="term" value="F:ATP hydrolysis activity"/>
    <property type="evidence" value="ECO:0007669"/>
    <property type="project" value="InterPro"/>
</dbReference>
<evidence type="ECO:0000259" key="3">
    <source>
        <dbReference type="Pfam" id="PF00005"/>
    </source>
</evidence>
<accession>G0QT04</accession>
<gene>
    <name evidence="5" type="ORF">IMG5_105060</name>
</gene>
<proteinExistence type="predicted"/>
<dbReference type="InterPro" id="IPR056264">
    <property type="entry name" value="R2_ABCA1-4-like"/>
</dbReference>
<dbReference type="InParanoid" id="G0QT04"/>
<organism evidence="5 6">
    <name type="scientific">Ichthyophthirius multifiliis</name>
    <name type="common">White spot disease agent</name>
    <name type="synonym">Ich</name>
    <dbReference type="NCBI Taxonomy" id="5932"/>
    <lineage>
        <taxon>Eukaryota</taxon>
        <taxon>Sar</taxon>
        <taxon>Alveolata</taxon>
        <taxon>Ciliophora</taxon>
        <taxon>Intramacronucleata</taxon>
        <taxon>Oligohymenophorea</taxon>
        <taxon>Hymenostomatida</taxon>
        <taxon>Ophryoglenina</taxon>
        <taxon>Ichthyophthirius</taxon>
    </lineage>
</organism>
<dbReference type="AlphaFoldDB" id="G0QT04"/>
<dbReference type="GeneID" id="14907801"/>
<dbReference type="InterPro" id="IPR003439">
    <property type="entry name" value="ABC_transporter-like_ATP-bd"/>
</dbReference>
<dbReference type="Gene3D" id="3.40.50.300">
    <property type="entry name" value="P-loop containing nucleotide triphosphate hydrolases"/>
    <property type="match status" value="1"/>
</dbReference>
<dbReference type="Pfam" id="PF23321">
    <property type="entry name" value="R1_ABCA1"/>
    <property type="match status" value="1"/>
</dbReference>
<dbReference type="EMBL" id="GL983835">
    <property type="protein sequence ID" value="EGR31657.1"/>
    <property type="molecule type" value="Genomic_DNA"/>
</dbReference>
<keyword evidence="6" id="KW-1185">Reference proteome</keyword>
<dbReference type="GO" id="GO:0016020">
    <property type="term" value="C:membrane"/>
    <property type="evidence" value="ECO:0007669"/>
    <property type="project" value="InterPro"/>
</dbReference>
<name>G0QT04_ICHMU</name>
<dbReference type="PANTHER" id="PTHR19229:SF36">
    <property type="entry name" value="ATP-BINDING CASSETTE SUB-FAMILY A MEMBER 2"/>
    <property type="match status" value="1"/>
</dbReference>
<feature type="domain" description="ABCA1-4-like C-terminal R2 regulatory" evidence="4">
    <location>
        <begin position="242"/>
        <end position="297"/>
    </location>
</feature>
<protein>
    <recommendedName>
        <fullName evidence="7">ABC transporter domain-containing protein</fullName>
    </recommendedName>
</protein>
<dbReference type="GO" id="GO:0005524">
    <property type="term" value="F:ATP binding"/>
    <property type="evidence" value="ECO:0007669"/>
    <property type="project" value="InterPro"/>
</dbReference>
<dbReference type="GO" id="GO:0140359">
    <property type="term" value="F:ABC-type transporter activity"/>
    <property type="evidence" value="ECO:0007669"/>
    <property type="project" value="InterPro"/>
</dbReference>